<dbReference type="Proteomes" id="UP000188605">
    <property type="component" value="Unassembled WGS sequence"/>
</dbReference>
<gene>
    <name evidence="1" type="ORF">AN396_11920</name>
</gene>
<keyword evidence="2" id="KW-1185">Reference proteome</keyword>
<name>A0ACC8X850_9FIRM</name>
<evidence type="ECO:0000313" key="1">
    <source>
        <dbReference type="EMBL" id="ONI37935.1"/>
    </source>
</evidence>
<sequence length="99" mass="11590">MYLHWNKIIIHGQISSTYKFALAEAILEMASDGKKEVTLEELSLYYAYHMCFHLKEAKKQATYKKSKFLEVCKLYNDEEIVLDDLIKVTVKNGFNHVID</sequence>
<evidence type="ECO:0000313" key="2">
    <source>
        <dbReference type="Proteomes" id="UP000188605"/>
    </source>
</evidence>
<proteinExistence type="predicted"/>
<comment type="caution">
    <text evidence="1">The sequence shown here is derived from an EMBL/GenBank/DDBJ whole genome shotgun (WGS) entry which is preliminary data.</text>
</comment>
<protein>
    <submittedName>
        <fullName evidence="1">Uncharacterized protein</fullName>
    </submittedName>
</protein>
<dbReference type="EMBL" id="LJDB01000101">
    <property type="protein sequence ID" value="ONI37935.1"/>
    <property type="molecule type" value="Genomic_DNA"/>
</dbReference>
<reference evidence="1" key="1">
    <citation type="submission" date="2016-08" db="EMBL/GenBank/DDBJ databases">
        <authorList>
            <person name="Ngugi D.K."/>
            <person name="Miyake S."/>
            <person name="Stingl U."/>
        </authorList>
    </citation>
    <scope>NUCLEOTIDE SEQUENCE</scope>
    <source>
        <strain evidence="1">SCG-B11WGA-EpuloA1</strain>
    </source>
</reference>
<organism evidence="1 2">
    <name type="scientific">Candidatus Epulonipiscium fishelsonii</name>
    <dbReference type="NCBI Taxonomy" id="77094"/>
    <lineage>
        <taxon>Bacteria</taxon>
        <taxon>Bacillati</taxon>
        <taxon>Bacillota</taxon>
        <taxon>Clostridia</taxon>
        <taxon>Lachnospirales</taxon>
        <taxon>Lachnospiraceae</taxon>
        <taxon>Candidatus Epulonipiscium</taxon>
    </lineage>
</organism>
<accession>A0ACC8X850</accession>